<evidence type="ECO:0000259" key="1">
    <source>
        <dbReference type="SMART" id="SM00901"/>
    </source>
</evidence>
<dbReference type="RefSeq" id="WP_156196248.1">
    <property type="nucleotide sequence ID" value="NZ_QTZN02000029.1"/>
</dbReference>
<evidence type="ECO:0000313" key="3">
    <source>
        <dbReference type="EMBL" id="MVB07865.1"/>
    </source>
</evidence>
<sequence length="244" mass="28186">MKDIFVQSFTDLIGALEHYKDSNTCIFRGQANSSWKLLPKSGRPEFSKKYSKRLPEQGLFESWKRYAKYFVSKEPLNNWDWLALAQHHGLATRLLDWTKNPLIAAFFAVFEEENTDSSIYCYHIKDGTNPIEDNPFDFKGFSIFFPSGLSSRILSQRGIFTISSTPNIPLETLLQDELQKITIDKKSKKEIIQSLSFYGVNRMSIFQDLDGLSDHLNDYLLSSEKQDTRKKLESDLLFNNIPMG</sequence>
<protein>
    <submittedName>
        <fullName evidence="2">FRG domain-containing protein</fullName>
    </submittedName>
</protein>
<keyword evidence="4" id="KW-1185">Reference proteome</keyword>
<evidence type="ECO:0000313" key="4">
    <source>
        <dbReference type="Proteomes" id="UP000285951"/>
    </source>
</evidence>
<proteinExistence type="predicted"/>
<dbReference type="OrthoDB" id="9816036at2"/>
<dbReference type="EMBL" id="WOTW01000029">
    <property type="protein sequence ID" value="MUP38660.1"/>
    <property type="molecule type" value="Genomic_DNA"/>
</dbReference>
<comment type="caution">
    <text evidence="2">The sequence shown here is derived from an EMBL/GenBank/DDBJ whole genome shotgun (WGS) entry which is preliminary data.</text>
</comment>
<dbReference type="Proteomes" id="UP000462449">
    <property type="component" value="Unassembled WGS sequence"/>
</dbReference>
<evidence type="ECO:0000313" key="5">
    <source>
        <dbReference type="Proteomes" id="UP000462449"/>
    </source>
</evidence>
<dbReference type="EMBL" id="QTZN02000029">
    <property type="protein sequence ID" value="MVB07865.1"/>
    <property type="molecule type" value="Genomic_DNA"/>
</dbReference>
<evidence type="ECO:0000313" key="2">
    <source>
        <dbReference type="EMBL" id="MUP38660.1"/>
    </source>
</evidence>
<dbReference type="SMART" id="SM00901">
    <property type="entry name" value="FRG"/>
    <property type="match status" value="1"/>
</dbReference>
<dbReference type="Proteomes" id="UP000285951">
    <property type="component" value="Unassembled WGS sequence"/>
</dbReference>
<accession>A0A7M4D7N1</accession>
<gene>
    <name evidence="3" type="ORF">DWB62_012610</name>
    <name evidence="2" type="ORF">GNY23_12610</name>
</gene>
<dbReference type="AlphaFoldDB" id="A0A7M4D7N1"/>
<feature type="domain" description="FRG" evidence="1">
    <location>
        <begin position="21"/>
        <end position="120"/>
    </location>
</feature>
<reference evidence="2 5" key="2">
    <citation type="submission" date="2019-12" db="EMBL/GenBank/DDBJ databases">
        <title>Draft genome sequence of Labilibaculum sp. strain 44 isolated from deep waters of Black Sea.</title>
        <authorList>
            <person name="Yadav S."/>
            <person name="Villanueva L."/>
        </authorList>
    </citation>
    <scope>NUCLEOTIDE SEQUENCE [LARGE SCALE GENOMIC DNA]</scope>
    <source>
        <strain evidence="2 5">44</strain>
    </source>
</reference>
<name>A0A7M4D7N1_9BACT</name>
<organism evidence="2 5">
    <name type="scientific">Labilibaculum euxinus</name>
    <dbReference type="NCBI Taxonomy" id="2686357"/>
    <lineage>
        <taxon>Bacteria</taxon>
        <taxon>Pseudomonadati</taxon>
        <taxon>Bacteroidota</taxon>
        <taxon>Bacteroidia</taxon>
        <taxon>Marinilabiliales</taxon>
        <taxon>Marinifilaceae</taxon>
        <taxon>Labilibaculum</taxon>
    </lineage>
</organism>
<reference evidence="3 4" key="1">
    <citation type="submission" date="2019-11" db="EMBL/GenBank/DDBJ databases">
        <title>Draft genome sequence of Labilibaculum sp. strain SYP isolated from Black Sea.</title>
        <authorList>
            <person name="Yadav S."/>
            <person name="Villanueva L."/>
        </authorList>
    </citation>
    <scope>NUCLEOTIDE SEQUENCE [LARGE SCALE GENOMIC DNA]</scope>
    <source>
        <strain evidence="3 4">44</strain>
    </source>
</reference>
<dbReference type="Pfam" id="PF08867">
    <property type="entry name" value="FRG"/>
    <property type="match status" value="1"/>
</dbReference>
<dbReference type="InterPro" id="IPR014966">
    <property type="entry name" value="FRG-dom"/>
</dbReference>